<sequence length="266" mass="29625">MVIRSVTEAMAGVLVQPPVPYESSSGLTDNVQEQGTVFDDYKKVPHIKAGLYHAIQGINRGIFGVPSAKKSEIEDLVKLLESQNPTPHPTENLDKVGGCWKLIYNTITILGSKRTKLGLRDFITLGNFFQTIDINKVFIKLWDVTASTKAPKLDEKVGYTNRLRSLKTLPTKCSPVYTEQLECSPEVDEVQCVATALPKFMKFNVLQQEITHRKIAGLHLNTSIGSTDITNMWEPLEEGLLPLETTRHVLMITITLSMKELDASSI</sequence>
<proteinExistence type="inferred from homology"/>
<dbReference type="AlphaFoldDB" id="A0A835I553"/>
<evidence type="ECO:0000259" key="5">
    <source>
        <dbReference type="Pfam" id="PF04755"/>
    </source>
</evidence>
<evidence type="ECO:0000256" key="2">
    <source>
        <dbReference type="ARBA" id="ARBA00008018"/>
    </source>
</evidence>
<dbReference type="PANTHER" id="PTHR13516:SF4">
    <property type="entry name" value="FI09323P"/>
    <property type="match status" value="1"/>
</dbReference>
<comment type="caution">
    <text evidence="6">The sequence shown here is derived from an EMBL/GenBank/DDBJ whole genome shotgun (WGS) entry which is preliminary data.</text>
</comment>
<evidence type="ECO:0000256" key="3">
    <source>
        <dbReference type="ARBA" id="ARBA00022640"/>
    </source>
</evidence>
<gene>
    <name evidence="6" type="ORF">IFM89_021992</name>
</gene>
<dbReference type="Gene3D" id="3.30.110.20">
    <property type="entry name" value="Alba-like domain"/>
    <property type="match status" value="1"/>
</dbReference>
<feature type="domain" description="Plastid lipid-associated protein/fibrillin conserved" evidence="5">
    <location>
        <begin position="47"/>
        <end position="137"/>
    </location>
</feature>
<keyword evidence="7" id="KW-1185">Reference proteome</keyword>
<comment type="similarity">
    <text evidence="2">Belongs to the histone-like Alba family.</text>
</comment>
<protein>
    <recommendedName>
        <fullName evidence="5">Plastid lipid-associated protein/fibrillin conserved domain-containing protein</fullName>
    </recommendedName>
</protein>
<dbReference type="Pfam" id="PF04755">
    <property type="entry name" value="PAP_fibrillin"/>
    <property type="match status" value="1"/>
</dbReference>
<dbReference type="InterPro" id="IPR051958">
    <property type="entry name" value="Alba-like_NAB"/>
</dbReference>
<dbReference type="InterPro" id="IPR036882">
    <property type="entry name" value="Alba-like_dom_sf"/>
</dbReference>
<dbReference type="EMBL" id="JADFTS010000004">
    <property type="protein sequence ID" value="KAF9610322.1"/>
    <property type="molecule type" value="Genomic_DNA"/>
</dbReference>
<dbReference type="OrthoDB" id="201321at2759"/>
<dbReference type="PANTHER" id="PTHR13516">
    <property type="entry name" value="RIBONUCLEASE P SUBUNIT P25"/>
    <property type="match status" value="1"/>
</dbReference>
<evidence type="ECO:0000256" key="1">
    <source>
        <dbReference type="ARBA" id="ARBA00004474"/>
    </source>
</evidence>
<dbReference type="InterPro" id="IPR006843">
    <property type="entry name" value="PAP/fibrillin_dom"/>
</dbReference>
<evidence type="ECO:0000313" key="6">
    <source>
        <dbReference type="EMBL" id="KAF9610322.1"/>
    </source>
</evidence>
<comment type="subcellular location">
    <subcellularLocation>
        <location evidence="1">Plastid</location>
    </subcellularLocation>
</comment>
<organism evidence="6 7">
    <name type="scientific">Coptis chinensis</name>
    <dbReference type="NCBI Taxonomy" id="261450"/>
    <lineage>
        <taxon>Eukaryota</taxon>
        <taxon>Viridiplantae</taxon>
        <taxon>Streptophyta</taxon>
        <taxon>Embryophyta</taxon>
        <taxon>Tracheophyta</taxon>
        <taxon>Spermatophyta</taxon>
        <taxon>Magnoliopsida</taxon>
        <taxon>Ranunculales</taxon>
        <taxon>Ranunculaceae</taxon>
        <taxon>Coptidoideae</taxon>
        <taxon>Coptis</taxon>
    </lineage>
</organism>
<reference evidence="6 7" key="1">
    <citation type="submission" date="2020-10" db="EMBL/GenBank/DDBJ databases">
        <title>The Coptis chinensis genome and diversification of protoberbering-type alkaloids.</title>
        <authorList>
            <person name="Wang B."/>
            <person name="Shu S."/>
            <person name="Song C."/>
            <person name="Liu Y."/>
        </authorList>
    </citation>
    <scope>NUCLEOTIDE SEQUENCE [LARGE SCALE GENOMIC DNA]</scope>
    <source>
        <strain evidence="6">HL-2020</strain>
        <tissue evidence="6">Leaf</tissue>
    </source>
</reference>
<feature type="non-terminal residue" evidence="6">
    <location>
        <position position="266"/>
    </location>
</feature>
<evidence type="ECO:0000313" key="7">
    <source>
        <dbReference type="Proteomes" id="UP000631114"/>
    </source>
</evidence>
<accession>A0A835I553</accession>
<dbReference type="Proteomes" id="UP000631114">
    <property type="component" value="Unassembled WGS sequence"/>
</dbReference>
<dbReference type="GO" id="GO:0009536">
    <property type="term" value="C:plastid"/>
    <property type="evidence" value="ECO:0007669"/>
    <property type="project" value="UniProtKB-SubCell"/>
</dbReference>
<keyword evidence="4" id="KW-0809">Transit peptide</keyword>
<evidence type="ECO:0000256" key="4">
    <source>
        <dbReference type="ARBA" id="ARBA00022946"/>
    </source>
</evidence>
<keyword evidence="3" id="KW-0934">Plastid</keyword>
<name>A0A835I553_9MAGN</name>
<dbReference type="GO" id="GO:0003723">
    <property type="term" value="F:RNA binding"/>
    <property type="evidence" value="ECO:0007669"/>
    <property type="project" value="TreeGrafter"/>
</dbReference>